<proteinExistence type="inferred from homology"/>
<organism evidence="12 13">
    <name type="scientific">Evansella cellulosilytica (strain ATCC 21833 / DSM 2522 / FERM P-1141 / JCM 9156 / N-4)</name>
    <name type="common">Bacillus cellulosilyticus</name>
    <dbReference type="NCBI Taxonomy" id="649639"/>
    <lineage>
        <taxon>Bacteria</taxon>
        <taxon>Bacillati</taxon>
        <taxon>Bacillota</taxon>
        <taxon>Bacilli</taxon>
        <taxon>Bacillales</taxon>
        <taxon>Bacillaceae</taxon>
        <taxon>Evansella</taxon>
    </lineage>
</organism>
<dbReference type="FunFam" id="1.10.3720.10:FF:000036">
    <property type="entry name" value="Maltodextrin ABC transporter, permease protein"/>
    <property type="match status" value="1"/>
</dbReference>
<evidence type="ECO:0000256" key="1">
    <source>
        <dbReference type="ARBA" id="ARBA00004651"/>
    </source>
</evidence>
<feature type="transmembrane region" description="Helical" evidence="9">
    <location>
        <begin position="87"/>
        <end position="105"/>
    </location>
</feature>
<feature type="domain" description="ABC transmembrane type-1" evidence="11">
    <location>
        <begin position="202"/>
        <end position="422"/>
    </location>
</feature>
<comment type="function">
    <text evidence="10">Part of the ABC transporter complex MalEFGK involved in maltose/maltodextrin import. Probably responsible for the translocation of the substrate across the membrane.</text>
</comment>
<evidence type="ECO:0000259" key="11">
    <source>
        <dbReference type="PROSITE" id="PS50928"/>
    </source>
</evidence>
<gene>
    <name evidence="12" type="ordered locus">Bcell_3791</name>
</gene>
<evidence type="ECO:0000256" key="7">
    <source>
        <dbReference type="ARBA" id="ARBA00022989"/>
    </source>
</evidence>
<dbReference type="KEGG" id="bco:Bcell_3791"/>
<dbReference type="OrthoDB" id="9778687at2"/>
<dbReference type="InterPro" id="IPR000515">
    <property type="entry name" value="MetI-like"/>
</dbReference>
<keyword evidence="5 10" id="KW-0762">Sugar transport</keyword>
<keyword evidence="7 9" id="KW-1133">Transmembrane helix</keyword>
<feature type="transmembrane region" description="Helical" evidence="9">
    <location>
        <begin position="339"/>
        <end position="358"/>
    </location>
</feature>
<dbReference type="Proteomes" id="UP000001401">
    <property type="component" value="Chromosome"/>
</dbReference>
<name>E6TU00_EVAC2</name>
<keyword evidence="3 9" id="KW-0813">Transport</keyword>
<evidence type="ECO:0000256" key="4">
    <source>
        <dbReference type="ARBA" id="ARBA00022475"/>
    </source>
</evidence>
<accession>E6TU00</accession>
<feature type="transmembrane region" description="Helical" evidence="9">
    <location>
        <begin position="293"/>
        <end position="314"/>
    </location>
</feature>
<dbReference type="InterPro" id="IPR035906">
    <property type="entry name" value="MetI-like_sf"/>
</dbReference>
<feature type="transmembrane region" description="Helical" evidence="9">
    <location>
        <begin position="137"/>
        <end position="163"/>
    </location>
</feature>
<evidence type="ECO:0000256" key="9">
    <source>
        <dbReference type="RuleBase" id="RU363032"/>
    </source>
</evidence>
<dbReference type="PANTHER" id="PTHR47314">
    <property type="entry name" value="MALTOSE/MALTODEXTRIN TRANSPORT SYSTEM PERMEASE PROTEIN MALF"/>
    <property type="match status" value="1"/>
</dbReference>
<dbReference type="AlphaFoldDB" id="E6TU00"/>
<protein>
    <recommendedName>
        <fullName evidence="10">Maltose/maltodextrin transport system permease protein</fullName>
    </recommendedName>
</protein>
<dbReference type="PANTHER" id="PTHR47314:SF1">
    <property type="entry name" value="MALTOSE_MALTODEXTRIN TRANSPORT SYSTEM PERMEASE PROTEIN MALF"/>
    <property type="match status" value="1"/>
</dbReference>
<dbReference type="Gene3D" id="1.10.3720.10">
    <property type="entry name" value="MetI-like"/>
    <property type="match status" value="1"/>
</dbReference>
<evidence type="ECO:0000313" key="12">
    <source>
        <dbReference type="EMBL" id="ADU32031.1"/>
    </source>
</evidence>
<keyword evidence="6 9" id="KW-0812">Transmembrane</keyword>
<feature type="transmembrane region" description="Helical" evidence="9">
    <location>
        <begin position="401"/>
        <end position="421"/>
    </location>
</feature>
<dbReference type="SUPFAM" id="SSF161098">
    <property type="entry name" value="MetI-like"/>
    <property type="match status" value="1"/>
</dbReference>
<keyword evidence="4 10" id="KW-1003">Cell membrane</keyword>
<evidence type="ECO:0000256" key="5">
    <source>
        <dbReference type="ARBA" id="ARBA00022597"/>
    </source>
</evidence>
<dbReference type="eggNOG" id="COG1175">
    <property type="taxonomic scope" value="Bacteria"/>
</dbReference>
<feature type="transmembrane region" description="Helical" evidence="9">
    <location>
        <begin position="237"/>
        <end position="261"/>
    </location>
</feature>
<evidence type="ECO:0000256" key="6">
    <source>
        <dbReference type="ARBA" id="ARBA00022692"/>
    </source>
</evidence>
<comment type="similarity">
    <text evidence="2 10">Belongs to the binding-protein-dependent transport system permease family. MalFG subfamily.</text>
</comment>
<dbReference type="GO" id="GO:1990060">
    <property type="term" value="C:maltose transport complex"/>
    <property type="evidence" value="ECO:0007669"/>
    <property type="project" value="TreeGrafter"/>
</dbReference>
<evidence type="ECO:0000256" key="2">
    <source>
        <dbReference type="ARBA" id="ARBA00009047"/>
    </source>
</evidence>
<evidence type="ECO:0000313" key="13">
    <source>
        <dbReference type="Proteomes" id="UP000001401"/>
    </source>
</evidence>
<keyword evidence="13" id="KW-1185">Reference proteome</keyword>
<evidence type="ECO:0000256" key="8">
    <source>
        <dbReference type="ARBA" id="ARBA00023136"/>
    </source>
</evidence>
<keyword evidence="8 9" id="KW-0472">Membrane</keyword>
<evidence type="ECO:0000256" key="3">
    <source>
        <dbReference type="ARBA" id="ARBA00022448"/>
    </source>
</evidence>
<dbReference type="EMBL" id="CP002394">
    <property type="protein sequence ID" value="ADU32031.1"/>
    <property type="molecule type" value="Genomic_DNA"/>
</dbReference>
<comment type="subcellular location">
    <subcellularLocation>
        <location evidence="1 9">Cell membrane</location>
        <topology evidence="1 9">Multi-pass membrane protein</topology>
    </subcellularLocation>
</comment>
<dbReference type="GO" id="GO:0015423">
    <property type="term" value="F:ABC-type maltose transporter activity"/>
    <property type="evidence" value="ECO:0007669"/>
    <property type="project" value="TreeGrafter"/>
</dbReference>
<dbReference type="SUPFAM" id="SSF160964">
    <property type="entry name" value="MalF N-terminal region-like"/>
    <property type="match status" value="1"/>
</dbReference>
<feature type="transmembrane region" description="Helical" evidence="9">
    <location>
        <begin position="201"/>
        <end position="225"/>
    </location>
</feature>
<sequence>MKPEESREKLKKNRQNHSPNIATILSFIPGFGQMYNRRFIKGSIIFVLFLAFLIVFHDFLNIGYWGLFTLGEIPGVDDSRVLLSQGIIALIITAFALTFYVANIVDARKDAQKIKDGWEITSMGEAFRNAWDKGFPYLLVGPGLFLLVFVVIFPLLFMVFLAFTNYTLMNAPPGRLLEWIAFDNFANLLTNPMWRNTFFSVLSWTLVWTLVATTLQISLAMYLAVIVNDARVKMKRLIRTVLILPWAVPGFVTILVFAALFNDNFGAINRDILEPIFGQGAPWMSDPFWTRTALIAIQTWLGFPFVFALFTGVLQSISHDWYEAADIDGATRLQKFRHITFPHLMFATAPLLIMQYAGNFNNFNIIYLFNEGGPAVRGQNAGGTDILISWVYDLTFESQQYGMAAAISLILGLIVATFAFFQFRKTRSFKEEGKI</sequence>
<dbReference type="PROSITE" id="PS50928">
    <property type="entry name" value="ABC_TM1"/>
    <property type="match status" value="1"/>
</dbReference>
<dbReference type="HOGENOM" id="CLU_016047_0_3_9"/>
<dbReference type="STRING" id="649639.Bcell_3791"/>
<feature type="transmembrane region" description="Helical" evidence="9">
    <location>
        <begin position="44"/>
        <end position="67"/>
    </location>
</feature>
<dbReference type="CDD" id="cd06261">
    <property type="entry name" value="TM_PBP2"/>
    <property type="match status" value="1"/>
</dbReference>
<dbReference type="GO" id="GO:0042956">
    <property type="term" value="P:maltodextrin transmembrane transport"/>
    <property type="evidence" value="ECO:0007669"/>
    <property type="project" value="TreeGrafter"/>
</dbReference>
<reference evidence="12 13" key="1">
    <citation type="submission" date="2010-12" db="EMBL/GenBank/DDBJ databases">
        <title>Complete sequence of Bacillus cellulosilyticus DSM 2522.</title>
        <authorList>
            <consortium name="US DOE Joint Genome Institute"/>
            <person name="Lucas S."/>
            <person name="Copeland A."/>
            <person name="Lapidus A."/>
            <person name="Cheng J.-F."/>
            <person name="Bruce D."/>
            <person name="Goodwin L."/>
            <person name="Pitluck S."/>
            <person name="Chertkov O."/>
            <person name="Detter J.C."/>
            <person name="Han C."/>
            <person name="Tapia R."/>
            <person name="Land M."/>
            <person name="Hauser L."/>
            <person name="Jeffries C."/>
            <person name="Kyrpides N."/>
            <person name="Ivanova N."/>
            <person name="Mikhailova N."/>
            <person name="Brumm P."/>
            <person name="Mead D."/>
            <person name="Woyke T."/>
        </authorList>
    </citation>
    <scope>NUCLEOTIDE SEQUENCE [LARGE SCALE GENOMIC DNA]</scope>
    <source>
        <strain evidence="13">ATCC 21833 / DSM 2522 / FERM P-1141 / JCM 9156 / N-4</strain>
    </source>
</reference>
<evidence type="ECO:0000256" key="10">
    <source>
        <dbReference type="RuleBase" id="RU367050"/>
    </source>
</evidence>
<dbReference type="Pfam" id="PF00528">
    <property type="entry name" value="BPD_transp_1"/>
    <property type="match status" value="1"/>
</dbReference>
<dbReference type="RefSeq" id="WP_013490362.1">
    <property type="nucleotide sequence ID" value="NC_014829.1"/>
</dbReference>